<evidence type="ECO:0000313" key="1">
    <source>
        <dbReference type="EMBL" id="MBX66829.1"/>
    </source>
</evidence>
<dbReference type="AlphaFoldDB" id="A0A2P2QIM5"/>
<sequence>MASLILHLFQPNICRLSSEYCFDY</sequence>
<proteinExistence type="predicted"/>
<dbReference type="EMBL" id="GGEC01086345">
    <property type="protein sequence ID" value="MBX66829.1"/>
    <property type="molecule type" value="Transcribed_RNA"/>
</dbReference>
<accession>A0A2P2QIM5</accession>
<reference evidence="1" key="1">
    <citation type="submission" date="2018-02" db="EMBL/GenBank/DDBJ databases">
        <title>Rhizophora mucronata_Transcriptome.</title>
        <authorList>
            <person name="Meera S.P."/>
            <person name="Sreeshan A."/>
            <person name="Augustine A."/>
        </authorList>
    </citation>
    <scope>NUCLEOTIDE SEQUENCE</scope>
    <source>
        <tissue evidence="1">Leaf</tissue>
    </source>
</reference>
<protein>
    <submittedName>
        <fullName evidence="1">Uncharacterized protein</fullName>
    </submittedName>
</protein>
<name>A0A2P2QIM5_RHIMU</name>
<organism evidence="1">
    <name type="scientific">Rhizophora mucronata</name>
    <name type="common">Asiatic mangrove</name>
    <dbReference type="NCBI Taxonomy" id="61149"/>
    <lineage>
        <taxon>Eukaryota</taxon>
        <taxon>Viridiplantae</taxon>
        <taxon>Streptophyta</taxon>
        <taxon>Embryophyta</taxon>
        <taxon>Tracheophyta</taxon>
        <taxon>Spermatophyta</taxon>
        <taxon>Magnoliopsida</taxon>
        <taxon>eudicotyledons</taxon>
        <taxon>Gunneridae</taxon>
        <taxon>Pentapetalae</taxon>
        <taxon>rosids</taxon>
        <taxon>fabids</taxon>
        <taxon>Malpighiales</taxon>
        <taxon>Rhizophoraceae</taxon>
        <taxon>Rhizophora</taxon>
    </lineage>
</organism>